<dbReference type="Pfam" id="PF25789">
    <property type="entry name" value="TPR_NAA35"/>
    <property type="match status" value="1"/>
</dbReference>
<evidence type="ECO:0000313" key="8">
    <source>
        <dbReference type="EMBL" id="KAI6652816.1"/>
    </source>
</evidence>
<feature type="domain" description="NAA35-like N-terminal" evidence="6">
    <location>
        <begin position="67"/>
        <end position="203"/>
    </location>
</feature>
<evidence type="ECO:0000259" key="6">
    <source>
        <dbReference type="Pfam" id="PF04112"/>
    </source>
</evidence>
<comment type="similarity">
    <text evidence="2">Belongs to the MAK10 family.</text>
</comment>
<dbReference type="AlphaFoldDB" id="A0AAV7JVX9"/>
<evidence type="ECO:0000256" key="1">
    <source>
        <dbReference type="ARBA" id="ARBA00004496"/>
    </source>
</evidence>
<dbReference type="PANTHER" id="PTHR21373:SF0">
    <property type="entry name" value="N-ALPHA-ACETYLTRANSFERASE 35, NATC AUXILIARY SUBUNIT"/>
    <property type="match status" value="1"/>
</dbReference>
<dbReference type="GO" id="GO:0031417">
    <property type="term" value="C:NatC complex"/>
    <property type="evidence" value="ECO:0007669"/>
    <property type="project" value="InterPro"/>
</dbReference>
<keyword evidence="9" id="KW-1185">Reference proteome</keyword>
<comment type="subcellular location">
    <subcellularLocation>
        <location evidence="1">Cytoplasm</location>
    </subcellularLocation>
</comment>
<reference evidence="8 9" key="1">
    <citation type="journal article" date="2023" name="BMC Biol.">
        <title>The compact genome of the sponge Oopsacas minuta (Hexactinellida) is lacking key metazoan core genes.</title>
        <authorList>
            <person name="Santini S."/>
            <person name="Schenkelaars Q."/>
            <person name="Jourda C."/>
            <person name="Duchesne M."/>
            <person name="Belahbib H."/>
            <person name="Rocher C."/>
            <person name="Selva M."/>
            <person name="Riesgo A."/>
            <person name="Vervoort M."/>
            <person name="Leys S.P."/>
            <person name="Kodjabachian L."/>
            <person name="Le Bivic A."/>
            <person name="Borchiellini C."/>
            <person name="Claverie J.M."/>
            <person name="Renard E."/>
        </authorList>
    </citation>
    <scope>NUCLEOTIDE SEQUENCE [LARGE SCALE GENOMIC DNA]</scope>
    <source>
        <strain evidence="8">SPO-2</strain>
    </source>
</reference>
<proteinExistence type="inferred from homology"/>
<evidence type="ECO:0000256" key="2">
    <source>
        <dbReference type="ARBA" id="ARBA00006289"/>
    </source>
</evidence>
<dbReference type="InterPro" id="IPR007244">
    <property type="entry name" value="Naa35_N"/>
</dbReference>
<evidence type="ECO:0000256" key="3">
    <source>
        <dbReference type="ARBA" id="ARBA00022490"/>
    </source>
</evidence>
<dbReference type="EMBL" id="JAKMXF010000297">
    <property type="protein sequence ID" value="KAI6652816.1"/>
    <property type="molecule type" value="Genomic_DNA"/>
</dbReference>
<feature type="compositionally biased region" description="Polar residues" evidence="5">
    <location>
        <begin position="17"/>
        <end position="28"/>
    </location>
</feature>
<dbReference type="InterPro" id="IPR057983">
    <property type="entry name" value="NAA35-like_N"/>
</dbReference>
<sequence>MALRNTTNQSKELELTPKTTQESQCNPNIKTATIPDQAIAPSIQDIFSDYENITEAIRTACIELDLGEMIHVDSFTLLDGMSAIELGDAKTDEKCTQKEAILESGIREDMSDGEVIAVLDQLLCCLATWLEGNTLVQTVFSFYYTVNSDDIQNRIVRCFTRTLVKIMFSFKEAVHRAGVQEEEDAMDLSFNYSFLEDIQPNAIKEELANTIEWYCSNKNLSPANLMDDLTLEESLVLRLRLIQVLYSVTCLLDMFPDLSFMETAYSHITDAIKLIAFISKTHCYASEVTQWSVYGFGSSDLTLLPPNPRKTSLLPFNESAVCLKYSLEDIASVISILRHDNFRAIYQATTSFSKDPIEKFRPNVLARSYLKSMICYREHLFGNFQFDIWLKDEIKFFCNPPSLNSTSKMSAKPQTRKLVNLFLTHVQDTVIEVMHYLCLSRARQYTTLQQTIFQSLGQMLADADSFDVQLHKIGEQFSPQEAHTGYYVSWVLYHLLQIMTDYLQLGFEYDLYSLFEYHYIFWYLEYLLGCRQSCGEMIQNLLAATSEAVGKKGKGSGAKKRNKKDLETKVQAFDSERIFLNILRLINIGYLRAIEGLKLANKIICPEFDLGKKEYCYEQRFLPFSYLSTPSPLLYEKYVKNSDIDQLNPEDRDKMLQSSSKHFQVAKTGLDNIDVKSPEQEKILKVVKMNIVTMNLAASGHKMNNTNPPQFDFSISKQFPIIRLF</sequence>
<name>A0AAV7JVX9_9METZ</name>
<dbReference type="InterPro" id="IPR057982">
    <property type="entry name" value="TPR_NAA35"/>
</dbReference>
<evidence type="ECO:0000313" key="9">
    <source>
        <dbReference type="Proteomes" id="UP001165289"/>
    </source>
</evidence>
<feature type="compositionally biased region" description="Polar residues" evidence="5">
    <location>
        <begin position="1"/>
        <end position="10"/>
    </location>
</feature>
<organism evidence="8 9">
    <name type="scientific">Oopsacas minuta</name>
    <dbReference type="NCBI Taxonomy" id="111878"/>
    <lineage>
        <taxon>Eukaryota</taxon>
        <taxon>Metazoa</taxon>
        <taxon>Porifera</taxon>
        <taxon>Hexactinellida</taxon>
        <taxon>Hexasterophora</taxon>
        <taxon>Lyssacinosida</taxon>
        <taxon>Leucopsacidae</taxon>
        <taxon>Oopsacas</taxon>
    </lineage>
</organism>
<keyword evidence="3" id="KW-0963">Cytoplasm</keyword>
<feature type="domain" description="NAA35-like TPR repeats" evidence="7">
    <location>
        <begin position="333"/>
        <end position="722"/>
    </location>
</feature>
<evidence type="ECO:0000256" key="5">
    <source>
        <dbReference type="SAM" id="MobiDB-lite"/>
    </source>
</evidence>
<accession>A0AAV7JVX9</accession>
<evidence type="ECO:0000259" key="7">
    <source>
        <dbReference type="Pfam" id="PF25789"/>
    </source>
</evidence>
<dbReference type="Pfam" id="PF04112">
    <property type="entry name" value="Mak10"/>
    <property type="match status" value="1"/>
</dbReference>
<feature type="region of interest" description="Disordered" evidence="5">
    <location>
        <begin position="1"/>
        <end position="28"/>
    </location>
</feature>
<protein>
    <recommendedName>
        <fullName evidence="4">Protein MAK10 homolog</fullName>
    </recommendedName>
</protein>
<evidence type="ECO:0000256" key="4">
    <source>
        <dbReference type="ARBA" id="ARBA00030494"/>
    </source>
</evidence>
<comment type="caution">
    <text evidence="8">The sequence shown here is derived from an EMBL/GenBank/DDBJ whole genome shotgun (WGS) entry which is preliminary data.</text>
</comment>
<dbReference type="Proteomes" id="UP001165289">
    <property type="component" value="Unassembled WGS sequence"/>
</dbReference>
<gene>
    <name evidence="8" type="ORF">LOD99_4202</name>
</gene>
<dbReference type="PANTHER" id="PTHR21373">
    <property type="entry name" value="GLUCOSE REPRESSIBLE PROTEIN MAK10"/>
    <property type="match status" value="1"/>
</dbReference>